<dbReference type="InterPro" id="IPR045851">
    <property type="entry name" value="AMP-bd_C_sf"/>
</dbReference>
<feature type="domain" description="AMP-binding enzyme C-terminal" evidence="6">
    <location>
        <begin position="462"/>
        <end position="575"/>
    </location>
</feature>
<dbReference type="InterPro" id="IPR042099">
    <property type="entry name" value="ANL_N_sf"/>
</dbReference>
<dbReference type="CDD" id="cd05931">
    <property type="entry name" value="FAAL"/>
    <property type="match status" value="1"/>
</dbReference>
<dbReference type="AlphaFoldDB" id="A0A7Y7XGK7"/>
<keyword evidence="2 7" id="KW-0436">Ligase</keyword>
<dbReference type="FunFam" id="3.40.50.12780:FF:000013">
    <property type="entry name" value="Long-chain-fatty-acid--AMP ligase FadD32"/>
    <property type="match status" value="1"/>
</dbReference>
<dbReference type="GO" id="GO:0071766">
    <property type="term" value="P:Actinobacterium-type cell wall biogenesis"/>
    <property type="evidence" value="ECO:0007669"/>
    <property type="project" value="UniProtKB-ARBA"/>
</dbReference>
<dbReference type="GO" id="GO:0016874">
    <property type="term" value="F:ligase activity"/>
    <property type="evidence" value="ECO:0007669"/>
    <property type="project" value="UniProtKB-KW"/>
</dbReference>
<evidence type="ECO:0000256" key="4">
    <source>
        <dbReference type="ARBA" id="ARBA00023098"/>
    </source>
</evidence>
<dbReference type="Pfam" id="PF23024">
    <property type="entry name" value="AMP-dom_DIP2-like"/>
    <property type="match status" value="1"/>
</dbReference>
<sequence>MPTKNFFKVPNAAENCAVTSIVEVCQWRGVHQADNIAYRFLNNGLDDCETLTYGQLLARLQTIAGQFDVGDGGERAILLFPSGFDYISSFYACLFAGIVAVPAYPVVSHSEHVRLRVIIKDCKPRYILTTSALKDALLQWLEKEGLAQAAFKIIVVDELVALNIEPRQIISLGEVAFLQYTSGSTGNPKGVIVTNRNLLHNSAVIYRKFEHDANSSVVSWLPPFHDMGLVGGIIQPLFAGFTANIMSPMTFLRRPLRWLQAISLYGATSSGGPNFSYKLCAKHFSNKQMDGIDLSSWRVAFNGAEPIRAQTLKSFFELFSPYGFSHEAFYPCYGLAESTLFVTGGGPREVYQQVSIDSVQLSLGRAEHVVEHPDAKTLVGSGQVLGNKVVIVDPRDRRVLNDRDIGEIWVSGESVAQGYWQRPEESEVVFQAITQDGQGPFMRTGDYGFFDGQELFITGRLKEVIIINGKNYFPSDIESSVQALSSAFKADAGAAISIEAQGEQLVVIQEVERSQRNAHSVEILEALIKEHCFTAHGIRPHDVICVDQSHIPKTTSGKIKRLQVRQDYLQGKFRSAEA</sequence>
<dbReference type="InterPro" id="IPR020845">
    <property type="entry name" value="AMP-binding_CS"/>
</dbReference>
<dbReference type="RefSeq" id="WP_177105112.1">
    <property type="nucleotide sequence ID" value="NZ_JACAQB010000024.1"/>
</dbReference>
<feature type="domain" description="AMP-dependent synthetase/ligase" evidence="5">
    <location>
        <begin position="30"/>
        <end position="420"/>
    </location>
</feature>
<dbReference type="GO" id="GO:0006633">
    <property type="term" value="P:fatty acid biosynthetic process"/>
    <property type="evidence" value="ECO:0007669"/>
    <property type="project" value="TreeGrafter"/>
</dbReference>
<dbReference type="PANTHER" id="PTHR22754">
    <property type="entry name" value="DISCO-INTERACTING PROTEIN 2 DIP2 -RELATED"/>
    <property type="match status" value="1"/>
</dbReference>
<dbReference type="GO" id="GO:0070566">
    <property type="term" value="F:adenylyltransferase activity"/>
    <property type="evidence" value="ECO:0007669"/>
    <property type="project" value="TreeGrafter"/>
</dbReference>
<dbReference type="InterPro" id="IPR025110">
    <property type="entry name" value="AMP-bd_C"/>
</dbReference>
<dbReference type="PANTHER" id="PTHR22754:SF32">
    <property type="entry name" value="DISCO-INTERACTING PROTEIN 2"/>
    <property type="match status" value="1"/>
</dbReference>
<dbReference type="Proteomes" id="UP000539985">
    <property type="component" value="Unassembled WGS sequence"/>
</dbReference>
<organism evidence="7 8">
    <name type="scientific">Pseudomonas gingeri</name>
    <dbReference type="NCBI Taxonomy" id="117681"/>
    <lineage>
        <taxon>Bacteria</taxon>
        <taxon>Pseudomonadati</taxon>
        <taxon>Pseudomonadota</taxon>
        <taxon>Gammaproteobacteria</taxon>
        <taxon>Pseudomonadales</taxon>
        <taxon>Pseudomonadaceae</taxon>
        <taxon>Pseudomonas</taxon>
    </lineage>
</organism>
<proteinExistence type="inferred from homology"/>
<accession>A0A7Y7XGK7</accession>
<evidence type="ECO:0000313" key="8">
    <source>
        <dbReference type="Proteomes" id="UP000539985"/>
    </source>
</evidence>
<dbReference type="Gene3D" id="3.40.50.12780">
    <property type="entry name" value="N-terminal domain of ligase-like"/>
    <property type="match status" value="1"/>
</dbReference>
<dbReference type="SUPFAM" id="SSF56801">
    <property type="entry name" value="Acetyl-CoA synthetase-like"/>
    <property type="match status" value="1"/>
</dbReference>
<dbReference type="EMBL" id="JACAQB010000024">
    <property type="protein sequence ID" value="NWB99518.1"/>
    <property type="molecule type" value="Genomic_DNA"/>
</dbReference>
<protein>
    <submittedName>
        <fullName evidence="7">Fatty acyl-AMP ligase</fullName>
    </submittedName>
</protein>
<comment type="similarity">
    <text evidence="1">Belongs to the ATP-dependent AMP-binding enzyme family.</text>
</comment>
<keyword evidence="4" id="KW-0443">Lipid metabolism</keyword>
<dbReference type="PROSITE" id="PS00455">
    <property type="entry name" value="AMP_BINDING"/>
    <property type="match status" value="1"/>
</dbReference>
<keyword evidence="3" id="KW-0276">Fatty acid metabolism</keyword>
<evidence type="ECO:0000259" key="6">
    <source>
        <dbReference type="Pfam" id="PF23024"/>
    </source>
</evidence>
<dbReference type="Pfam" id="PF00501">
    <property type="entry name" value="AMP-binding"/>
    <property type="match status" value="1"/>
</dbReference>
<evidence type="ECO:0000259" key="5">
    <source>
        <dbReference type="Pfam" id="PF00501"/>
    </source>
</evidence>
<evidence type="ECO:0000313" key="7">
    <source>
        <dbReference type="EMBL" id="NWB99518.1"/>
    </source>
</evidence>
<evidence type="ECO:0000256" key="2">
    <source>
        <dbReference type="ARBA" id="ARBA00022598"/>
    </source>
</evidence>
<dbReference type="InterPro" id="IPR000873">
    <property type="entry name" value="AMP-dep_synth/lig_dom"/>
</dbReference>
<reference evidence="7 8" key="1">
    <citation type="submission" date="2020-04" db="EMBL/GenBank/DDBJ databases">
        <title>Molecular characterization of pseudomonads from Agaricus bisporus reveal novel blotch 2 pathogens in Western Europe.</title>
        <authorList>
            <person name="Taparia T."/>
            <person name="Krijger M."/>
            <person name="Haynes E."/>
            <person name="Elpinstone J.G."/>
            <person name="Noble R."/>
            <person name="Van Der Wolf J."/>
        </authorList>
    </citation>
    <scope>NUCLEOTIDE SEQUENCE [LARGE SCALE GENOMIC DNA]</scope>
    <source>
        <strain evidence="7 8">H7001</strain>
    </source>
</reference>
<evidence type="ECO:0000256" key="3">
    <source>
        <dbReference type="ARBA" id="ARBA00022832"/>
    </source>
</evidence>
<name>A0A7Y7XGK7_9PSED</name>
<evidence type="ECO:0000256" key="1">
    <source>
        <dbReference type="ARBA" id="ARBA00006432"/>
    </source>
</evidence>
<dbReference type="Gene3D" id="3.30.300.30">
    <property type="match status" value="1"/>
</dbReference>
<gene>
    <name evidence="7" type="ORF">HX882_26875</name>
</gene>
<dbReference type="InterPro" id="IPR040097">
    <property type="entry name" value="FAAL/FAAC"/>
</dbReference>
<dbReference type="GO" id="GO:0005886">
    <property type="term" value="C:plasma membrane"/>
    <property type="evidence" value="ECO:0007669"/>
    <property type="project" value="TreeGrafter"/>
</dbReference>
<comment type="caution">
    <text evidence="7">The sequence shown here is derived from an EMBL/GenBank/DDBJ whole genome shotgun (WGS) entry which is preliminary data.</text>
</comment>